<feature type="domain" description="Oxidoreductase FAD/NAD(P)-binding" evidence="5">
    <location>
        <begin position="160"/>
        <end position="289"/>
    </location>
</feature>
<dbReference type="GO" id="GO:0016491">
    <property type="term" value="F:oxidoreductase activity"/>
    <property type="evidence" value="ECO:0007669"/>
    <property type="project" value="UniProtKB-KW"/>
</dbReference>
<dbReference type="InParanoid" id="B8LBR1"/>
<dbReference type="InterPro" id="IPR001709">
    <property type="entry name" value="Flavoprot_Pyr_Nucl_cyt_Rdtase"/>
</dbReference>
<proteinExistence type="predicted"/>
<dbReference type="InterPro" id="IPR017938">
    <property type="entry name" value="Riboflavin_synthase-like_b-brl"/>
</dbReference>
<evidence type="ECO:0000313" key="8">
    <source>
        <dbReference type="Proteomes" id="UP000001449"/>
    </source>
</evidence>
<dbReference type="GeneID" id="7443270"/>
<dbReference type="RefSeq" id="XP_002296396.1">
    <property type="nucleotide sequence ID" value="XM_002296360.1"/>
</dbReference>
<dbReference type="KEGG" id="tps:THAPSDRAFT_36599"/>
<dbReference type="EMBL" id="DS999415">
    <property type="protein sequence ID" value="EED87092.1"/>
    <property type="molecule type" value="Genomic_DNA"/>
</dbReference>
<dbReference type="STRING" id="35128.B8LBR1"/>
<organism evidence="7 8">
    <name type="scientific">Thalassiosira pseudonana</name>
    <name type="common">Marine diatom</name>
    <name type="synonym">Cyclotella nana</name>
    <dbReference type="NCBI Taxonomy" id="35128"/>
    <lineage>
        <taxon>Eukaryota</taxon>
        <taxon>Sar</taxon>
        <taxon>Stramenopiles</taxon>
        <taxon>Ochrophyta</taxon>
        <taxon>Bacillariophyta</taxon>
        <taxon>Coscinodiscophyceae</taxon>
        <taxon>Thalassiosirophycidae</taxon>
        <taxon>Thalassiosirales</taxon>
        <taxon>Thalassiosiraceae</taxon>
        <taxon>Thalassiosira</taxon>
    </lineage>
</organism>
<dbReference type="PANTHER" id="PTHR19384">
    <property type="entry name" value="NITRIC OXIDE SYNTHASE-RELATED"/>
    <property type="match status" value="1"/>
</dbReference>
<evidence type="ECO:0000256" key="3">
    <source>
        <dbReference type="ARBA" id="ARBA00022827"/>
    </source>
</evidence>
<evidence type="ECO:0000256" key="4">
    <source>
        <dbReference type="ARBA" id="ARBA00023002"/>
    </source>
</evidence>
<dbReference type="Proteomes" id="UP000001449">
    <property type="component" value="Chromosome 11"/>
</dbReference>
<dbReference type="eggNOG" id="KOG1158">
    <property type="taxonomic scope" value="Eukaryota"/>
</dbReference>
<evidence type="ECO:0000259" key="6">
    <source>
        <dbReference type="Pfam" id="PF00667"/>
    </source>
</evidence>
<feature type="non-terminal residue" evidence="7">
    <location>
        <position position="1"/>
    </location>
</feature>
<evidence type="ECO:0000256" key="1">
    <source>
        <dbReference type="ARBA" id="ARBA00001974"/>
    </source>
</evidence>
<evidence type="ECO:0000313" key="7">
    <source>
        <dbReference type="EMBL" id="EED87092.1"/>
    </source>
</evidence>
<dbReference type="Pfam" id="PF00175">
    <property type="entry name" value="NAD_binding_1"/>
    <property type="match status" value="1"/>
</dbReference>
<dbReference type="Gene3D" id="3.40.50.80">
    <property type="entry name" value="Nucleotide-binding domain of ferredoxin-NADP reductase (FNR) module"/>
    <property type="match status" value="1"/>
</dbReference>
<dbReference type="OMA" id="HYTHRIE"/>
<dbReference type="PRINTS" id="PR00371">
    <property type="entry name" value="FPNCR"/>
</dbReference>
<sequence length="335" mass="37274">LCSPMKKKRLFMLSMFATDPDEEKALRLLCGNGVEGGEELFQRYVEDQRRTIVDILEEFPSCQSITLEGLLGCLPAIPPRYYSVCSSPLKEKINGSSHHCLKVSVALFAGGLATRYMECLCSSYLSNMASSFFVKPTIEIFPKPTHEFRLPPNLSTPLILVGPGTGIAPFLGFLSQRQAQIASLESPEAAEMASEGTKQAVGDVDLFFGCRYSNHDWLYQKEVKDFKSMGIVTNAYTAFSRESGKEKMYVQTIMQKNKECGQRVVDMIMNKEASVYVCGDGNAMGRDVQETIVTLLAANMSEQNASLDDDEAKERAVAYVDQMKTFGRFVLDIWS</sequence>
<dbReference type="InterPro" id="IPR023173">
    <property type="entry name" value="NADPH_Cyt_P450_Rdtase_alpha"/>
</dbReference>
<evidence type="ECO:0000259" key="5">
    <source>
        <dbReference type="Pfam" id="PF00175"/>
    </source>
</evidence>
<dbReference type="Pfam" id="PF00667">
    <property type="entry name" value="FAD_binding_1"/>
    <property type="match status" value="1"/>
</dbReference>
<dbReference type="InterPro" id="IPR039261">
    <property type="entry name" value="FNR_nucleotide-bd"/>
</dbReference>
<dbReference type="SUPFAM" id="SSF52343">
    <property type="entry name" value="Ferredoxin reductase-like, C-terminal NADP-linked domain"/>
    <property type="match status" value="1"/>
</dbReference>
<reference evidence="7 8" key="1">
    <citation type="journal article" date="2004" name="Science">
        <title>The genome of the diatom Thalassiosira pseudonana: ecology, evolution, and metabolism.</title>
        <authorList>
            <person name="Armbrust E.V."/>
            <person name="Berges J.A."/>
            <person name="Bowler C."/>
            <person name="Green B.R."/>
            <person name="Martinez D."/>
            <person name="Putnam N.H."/>
            <person name="Zhou S."/>
            <person name="Allen A.E."/>
            <person name="Apt K.E."/>
            <person name="Bechner M."/>
            <person name="Brzezinski M.A."/>
            <person name="Chaal B.K."/>
            <person name="Chiovitti A."/>
            <person name="Davis A.K."/>
            <person name="Demarest M.S."/>
            <person name="Detter J.C."/>
            <person name="Glavina T."/>
            <person name="Goodstein D."/>
            <person name="Hadi M.Z."/>
            <person name="Hellsten U."/>
            <person name="Hildebrand M."/>
            <person name="Jenkins B.D."/>
            <person name="Jurka J."/>
            <person name="Kapitonov V.V."/>
            <person name="Kroger N."/>
            <person name="Lau W.W."/>
            <person name="Lane T.W."/>
            <person name="Larimer F.W."/>
            <person name="Lippmeier J.C."/>
            <person name="Lucas S."/>
            <person name="Medina M."/>
            <person name="Montsant A."/>
            <person name="Obornik M."/>
            <person name="Parker M.S."/>
            <person name="Palenik B."/>
            <person name="Pazour G.J."/>
            <person name="Richardson P.M."/>
            <person name="Rynearson T.A."/>
            <person name="Saito M.A."/>
            <person name="Schwartz D.C."/>
            <person name="Thamatrakoln K."/>
            <person name="Valentin K."/>
            <person name="Vardi A."/>
            <person name="Wilkerson F.P."/>
            <person name="Rokhsar D.S."/>
        </authorList>
    </citation>
    <scope>NUCLEOTIDE SEQUENCE [LARGE SCALE GENOMIC DNA]</scope>
    <source>
        <strain evidence="7 8">CCMP1335</strain>
    </source>
</reference>
<comment type="cofactor">
    <cofactor evidence="1">
        <name>FAD</name>
        <dbReference type="ChEBI" id="CHEBI:57692"/>
    </cofactor>
</comment>
<reference evidence="7 8" key="2">
    <citation type="journal article" date="2008" name="Nature">
        <title>The Phaeodactylum genome reveals the evolutionary history of diatom genomes.</title>
        <authorList>
            <person name="Bowler C."/>
            <person name="Allen A.E."/>
            <person name="Badger J.H."/>
            <person name="Grimwood J."/>
            <person name="Jabbari K."/>
            <person name="Kuo A."/>
            <person name="Maheswari U."/>
            <person name="Martens C."/>
            <person name="Maumus F."/>
            <person name="Otillar R.P."/>
            <person name="Rayko E."/>
            <person name="Salamov A."/>
            <person name="Vandepoele K."/>
            <person name="Beszteri B."/>
            <person name="Gruber A."/>
            <person name="Heijde M."/>
            <person name="Katinka M."/>
            <person name="Mock T."/>
            <person name="Valentin K."/>
            <person name="Verret F."/>
            <person name="Berges J.A."/>
            <person name="Brownlee C."/>
            <person name="Cadoret J.P."/>
            <person name="Chiovitti A."/>
            <person name="Choi C.J."/>
            <person name="Coesel S."/>
            <person name="De Martino A."/>
            <person name="Detter J.C."/>
            <person name="Durkin C."/>
            <person name="Falciatore A."/>
            <person name="Fournet J."/>
            <person name="Haruta M."/>
            <person name="Huysman M.J."/>
            <person name="Jenkins B.D."/>
            <person name="Jiroutova K."/>
            <person name="Jorgensen R.E."/>
            <person name="Joubert Y."/>
            <person name="Kaplan A."/>
            <person name="Kroger N."/>
            <person name="Kroth P.G."/>
            <person name="La Roche J."/>
            <person name="Lindquist E."/>
            <person name="Lommer M."/>
            <person name="Martin-Jezequel V."/>
            <person name="Lopez P.J."/>
            <person name="Lucas S."/>
            <person name="Mangogna M."/>
            <person name="McGinnis K."/>
            <person name="Medlin L.K."/>
            <person name="Montsant A."/>
            <person name="Oudot-Le Secq M.P."/>
            <person name="Napoli C."/>
            <person name="Obornik M."/>
            <person name="Parker M.S."/>
            <person name="Petit J.L."/>
            <person name="Porcel B.M."/>
            <person name="Poulsen N."/>
            <person name="Robison M."/>
            <person name="Rychlewski L."/>
            <person name="Rynearson T.A."/>
            <person name="Schmutz J."/>
            <person name="Shapiro H."/>
            <person name="Siaut M."/>
            <person name="Stanley M."/>
            <person name="Sussman M.R."/>
            <person name="Taylor A.R."/>
            <person name="Vardi A."/>
            <person name="von Dassow P."/>
            <person name="Vyverman W."/>
            <person name="Willis A."/>
            <person name="Wyrwicz L.S."/>
            <person name="Rokhsar D.S."/>
            <person name="Weissenbach J."/>
            <person name="Armbrust E.V."/>
            <person name="Green B.R."/>
            <person name="Van de Peer Y."/>
            <person name="Grigoriev I.V."/>
        </authorList>
    </citation>
    <scope>NUCLEOTIDE SEQUENCE [LARGE SCALE GENOMIC DNA]</scope>
    <source>
        <strain evidence="7 8">CCMP1335</strain>
    </source>
</reference>
<dbReference type="InterPro" id="IPR003097">
    <property type="entry name" value="CysJ-like_FAD-binding"/>
</dbReference>
<keyword evidence="4" id="KW-0560">Oxidoreductase</keyword>
<name>B8LBR1_THAPS</name>
<dbReference type="SUPFAM" id="SSF63380">
    <property type="entry name" value="Riboflavin synthase domain-like"/>
    <property type="match status" value="1"/>
</dbReference>
<keyword evidence="2" id="KW-0285">Flavoprotein</keyword>
<protein>
    <submittedName>
        <fullName evidence="7">Uncharacterized protein</fullName>
    </submittedName>
</protein>
<dbReference type="HOGENOM" id="CLU_001570_17_0_1"/>
<keyword evidence="8" id="KW-1185">Reference proteome</keyword>
<dbReference type="Gene3D" id="1.20.990.10">
    <property type="entry name" value="NADPH-cytochrome p450 Reductase, Chain A, domain 3"/>
    <property type="match status" value="1"/>
</dbReference>
<dbReference type="PANTHER" id="PTHR19384:SF84">
    <property type="entry name" value="METHIONINE SYNTHASE REDUCTASE"/>
    <property type="match status" value="1"/>
</dbReference>
<dbReference type="PaxDb" id="35128-Thaps36599"/>
<accession>B8LBR1</accession>
<dbReference type="AlphaFoldDB" id="B8LBR1"/>
<dbReference type="InterPro" id="IPR001433">
    <property type="entry name" value="OxRdtase_FAD/NAD-bd"/>
</dbReference>
<gene>
    <name evidence="7" type="ORF">THAPSDRAFT_36599</name>
</gene>
<feature type="domain" description="Sulfite reductase [NADPH] flavoprotein alpha-component-like FAD-binding" evidence="6">
    <location>
        <begin position="2"/>
        <end position="92"/>
    </location>
</feature>
<keyword evidence="3" id="KW-0274">FAD</keyword>
<evidence type="ECO:0000256" key="2">
    <source>
        <dbReference type="ARBA" id="ARBA00022630"/>
    </source>
</evidence>